<gene>
    <name evidence="2" type="ORF">H9637_07450</name>
</gene>
<proteinExistence type="predicted"/>
<evidence type="ECO:0000259" key="1">
    <source>
        <dbReference type="Pfam" id="PF01156"/>
    </source>
</evidence>
<keyword evidence="3" id="KW-1185">Reference proteome</keyword>
<dbReference type="Proteomes" id="UP000627166">
    <property type="component" value="Unassembled WGS sequence"/>
</dbReference>
<protein>
    <submittedName>
        <fullName evidence="2">Nucleoside hydrolase</fullName>
    </submittedName>
</protein>
<dbReference type="RefSeq" id="WP_191739853.1">
    <property type="nucleotide sequence ID" value="NZ_JACSQB010000052.1"/>
</dbReference>
<dbReference type="SUPFAM" id="SSF53590">
    <property type="entry name" value="Nucleoside hydrolase"/>
    <property type="match status" value="1"/>
</dbReference>
<evidence type="ECO:0000313" key="3">
    <source>
        <dbReference type="Proteomes" id="UP000627166"/>
    </source>
</evidence>
<reference evidence="2 3" key="1">
    <citation type="submission" date="2020-08" db="EMBL/GenBank/DDBJ databases">
        <title>A Genomic Blueprint of the Chicken Gut Microbiome.</title>
        <authorList>
            <person name="Gilroy R."/>
            <person name="Ravi A."/>
            <person name="Getino M."/>
            <person name="Pursley I."/>
            <person name="Horton D.L."/>
            <person name="Alikhan N.-F."/>
            <person name="Baker D."/>
            <person name="Gharbi K."/>
            <person name="Hall N."/>
            <person name="Watson M."/>
            <person name="Adriaenssens E.M."/>
            <person name="Foster-Nyarko E."/>
            <person name="Jarju S."/>
            <person name="Secka A."/>
            <person name="Antonio M."/>
            <person name="Oren A."/>
            <person name="Chaudhuri R."/>
            <person name="La Ragione R.M."/>
            <person name="Hildebrand F."/>
            <person name="Pallen M.J."/>
        </authorList>
    </citation>
    <scope>NUCLEOTIDE SEQUENCE [LARGE SCALE GENOMIC DNA]</scope>
    <source>
        <strain evidence="2 3">N37</strain>
    </source>
</reference>
<feature type="domain" description="Inosine/uridine-preferring nucleoside hydrolase" evidence="1">
    <location>
        <begin position="88"/>
        <end position="182"/>
    </location>
</feature>
<keyword evidence="2" id="KW-0378">Hydrolase</keyword>
<comment type="caution">
    <text evidence="2">The sequence shown here is derived from an EMBL/GenBank/DDBJ whole genome shotgun (WGS) entry which is preliminary data.</text>
</comment>
<name>A0ABR8YRJ8_9CLOT</name>
<evidence type="ECO:0000313" key="2">
    <source>
        <dbReference type="EMBL" id="MBD8046877.1"/>
    </source>
</evidence>
<sequence length="338" mass="38768">MREIVIHQTDIYHDHLDPDDHWDLACQYALNYLGKINLAGVLIDNVPKIRLNHGDPSIYAVNQLNYLTGKYIPVAIGTKNRSSMVKMNNYTTKNHEFAAVNMIKDILEASKEKVIIQIVGSCKDVSIAINLFPDIFEKKCKAIYLNAGTANPNSKTEYNVSLDSKAFSTVFNAKCPIYWLPSHENFHEPYNIERHGTFYKFKQGDVLPFLSEKIQKYFIYSLGKVNDMNWLTYLNKSINKEVLNKISFNYRNMWSTIGILHAAGQIVTTDGNIVDLDRAKGNELYSFKNIDAQCDNNGRVEWNFIEKDSKKYIISIENLDEYQSAMTNAIKELLINLP</sequence>
<dbReference type="GO" id="GO:0016787">
    <property type="term" value="F:hydrolase activity"/>
    <property type="evidence" value="ECO:0007669"/>
    <property type="project" value="UniProtKB-KW"/>
</dbReference>
<dbReference type="EMBL" id="JACSQB010000052">
    <property type="protein sequence ID" value="MBD8046877.1"/>
    <property type="molecule type" value="Genomic_DNA"/>
</dbReference>
<dbReference type="Pfam" id="PF01156">
    <property type="entry name" value="IU_nuc_hydro"/>
    <property type="match status" value="1"/>
</dbReference>
<dbReference type="InterPro" id="IPR001910">
    <property type="entry name" value="Inosine/uridine_hydrolase_dom"/>
</dbReference>
<dbReference type="InterPro" id="IPR036452">
    <property type="entry name" value="Ribo_hydro-like"/>
</dbReference>
<organism evidence="2 3">
    <name type="scientific">Clostridium faecium</name>
    <dbReference type="NCBI Taxonomy" id="2762223"/>
    <lineage>
        <taxon>Bacteria</taxon>
        <taxon>Bacillati</taxon>
        <taxon>Bacillota</taxon>
        <taxon>Clostridia</taxon>
        <taxon>Eubacteriales</taxon>
        <taxon>Clostridiaceae</taxon>
        <taxon>Clostridium</taxon>
    </lineage>
</organism>
<accession>A0ABR8YRJ8</accession>
<dbReference type="Gene3D" id="3.90.245.10">
    <property type="entry name" value="Ribonucleoside hydrolase-like"/>
    <property type="match status" value="1"/>
</dbReference>